<gene>
    <name evidence="2" type="ORF">A2G96_12710</name>
</gene>
<feature type="domain" description="Cytochrome P460" evidence="1">
    <location>
        <begin position="65"/>
        <end position="205"/>
    </location>
</feature>
<name>A0A142JKB7_9BURK</name>
<protein>
    <submittedName>
        <fullName evidence="2">Cytochrome P460</fullName>
    </submittedName>
</protein>
<dbReference type="CDD" id="cd20751">
    <property type="entry name" value="cyt_P460_Ne-like"/>
    <property type="match status" value="1"/>
</dbReference>
<dbReference type="Proteomes" id="UP000075238">
    <property type="component" value="Chromosome 1"/>
</dbReference>
<proteinExistence type="predicted"/>
<dbReference type="Gene3D" id="3.50.70.20">
    <property type="entry name" value="Cytochrome P460"/>
    <property type="match status" value="1"/>
</dbReference>
<accession>A0A142JKB7</accession>
<organism evidence="2 3">
    <name type="scientific">Cupriavidus nantongensis</name>
    <dbReference type="NCBI Taxonomy" id="1796606"/>
    <lineage>
        <taxon>Bacteria</taxon>
        <taxon>Pseudomonadati</taxon>
        <taxon>Pseudomonadota</taxon>
        <taxon>Betaproteobacteria</taxon>
        <taxon>Burkholderiales</taxon>
        <taxon>Burkholderiaceae</taxon>
        <taxon>Cupriavidus</taxon>
    </lineage>
</organism>
<dbReference type="Pfam" id="PF16694">
    <property type="entry name" value="Cytochrome_P460"/>
    <property type="match status" value="1"/>
</dbReference>
<dbReference type="KEGG" id="cnan:A2G96_12710"/>
<sequence>MKPITIRHSSRERRGEMRIPVMIASVVSSALVMAAAFAQPANDGGEQTRKRYLPEYTKSGELILPKNYHEWVYVGSPLTPNALNGGKANFPEFHNVYIEPGSYAIYKKTGEFPEGTIFFKELQLVLPAQHPDGSRTEASGRGYFPGKWNGADVTVKDSKRFAATGGWGYFNFNHHEPKAATAKVKANDECAFCHRASAKKDDVWTQFYPLLDN</sequence>
<keyword evidence="3" id="KW-1185">Reference proteome</keyword>
<dbReference type="InterPro" id="IPR038142">
    <property type="entry name" value="Cytochrome_P460_sp"/>
</dbReference>
<dbReference type="InterPro" id="IPR032033">
    <property type="entry name" value="Cytochrome_P460"/>
</dbReference>
<evidence type="ECO:0000313" key="3">
    <source>
        <dbReference type="Proteomes" id="UP000075238"/>
    </source>
</evidence>
<evidence type="ECO:0000313" key="2">
    <source>
        <dbReference type="EMBL" id="AMR78529.1"/>
    </source>
</evidence>
<evidence type="ECO:0000259" key="1">
    <source>
        <dbReference type="Pfam" id="PF16694"/>
    </source>
</evidence>
<dbReference type="STRING" id="1796606.A2G96_12710"/>
<reference evidence="2 3" key="1">
    <citation type="submission" date="2016-03" db="EMBL/GenBank/DDBJ databases">
        <title>Complete genome sequence of a novel chlorpyrifos degrading bacterium, Cupriavidus nantongensis sp. X1.</title>
        <authorList>
            <person name="Fang L."/>
        </authorList>
    </citation>
    <scope>NUCLEOTIDE SEQUENCE [LARGE SCALE GENOMIC DNA]</scope>
    <source>
        <strain evidence="2 3">X1</strain>
    </source>
</reference>
<dbReference type="EMBL" id="CP014844">
    <property type="protein sequence ID" value="AMR78529.1"/>
    <property type="molecule type" value="Genomic_DNA"/>
</dbReference>
<dbReference type="AlphaFoldDB" id="A0A142JKB7"/>